<gene>
    <name evidence="1" type="ORF">RCL2_001371100</name>
</gene>
<reference evidence="1" key="1">
    <citation type="submission" date="2019-10" db="EMBL/GenBank/DDBJ databases">
        <title>Conservation and host-specific expression of non-tandemly repeated heterogenous ribosome RNA gene in arbuscular mycorrhizal fungi.</title>
        <authorList>
            <person name="Maeda T."/>
            <person name="Kobayashi Y."/>
            <person name="Nakagawa T."/>
            <person name="Ezawa T."/>
            <person name="Yamaguchi K."/>
            <person name="Bino T."/>
            <person name="Nishimoto Y."/>
            <person name="Shigenobu S."/>
            <person name="Kawaguchi M."/>
        </authorList>
    </citation>
    <scope>NUCLEOTIDE SEQUENCE</scope>
    <source>
        <strain evidence="1">HR1</strain>
    </source>
</reference>
<accession>A0A8H3LIE7</accession>
<proteinExistence type="predicted"/>
<dbReference type="AlphaFoldDB" id="A0A8H3LIE7"/>
<comment type="caution">
    <text evidence="1">The sequence shown here is derived from an EMBL/GenBank/DDBJ whole genome shotgun (WGS) entry which is preliminary data.</text>
</comment>
<dbReference type="EMBL" id="BLAL01000162">
    <property type="protein sequence ID" value="GES86657.1"/>
    <property type="molecule type" value="Genomic_DNA"/>
</dbReference>
<name>A0A8H3LIE7_9GLOM</name>
<organism evidence="1 2">
    <name type="scientific">Rhizophagus clarus</name>
    <dbReference type="NCBI Taxonomy" id="94130"/>
    <lineage>
        <taxon>Eukaryota</taxon>
        <taxon>Fungi</taxon>
        <taxon>Fungi incertae sedis</taxon>
        <taxon>Mucoromycota</taxon>
        <taxon>Glomeromycotina</taxon>
        <taxon>Glomeromycetes</taxon>
        <taxon>Glomerales</taxon>
        <taxon>Glomeraceae</taxon>
        <taxon>Rhizophagus</taxon>
    </lineage>
</organism>
<protein>
    <submittedName>
        <fullName evidence="1">Uncharacterized protein</fullName>
    </submittedName>
</protein>
<dbReference type="Proteomes" id="UP000615446">
    <property type="component" value="Unassembled WGS sequence"/>
</dbReference>
<sequence length="134" mass="14975">MCELSKLQLSPSVKPQIQLGDKPERQGSISDLLSEIPLFIAEAKETISNKPDSVLSTFRKFTEPTWKKLCSLCNRDKSEVWSHNSSVQPLPRWFILIMKLDSPSLRPVTYQGCKGGKGSSLLEIAKSIGLEEVE</sequence>
<evidence type="ECO:0000313" key="1">
    <source>
        <dbReference type="EMBL" id="GES86657.1"/>
    </source>
</evidence>
<evidence type="ECO:0000313" key="2">
    <source>
        <dbReference type="Proteomes" id="UP000615446"/>
    </source>
</evidence>